<reference evidence="3 4" key="1">
    <citation type="submission" date="2019-07" db="EMBL/GenBank/DDBJ databases">
        <title>Full genome sequence of Humibacter sp. WJ7-1.</title>
        <authorList>
            <person name="Im W.-T."/>
        </authorList>
    </citation>
    <scope>NUCLEOTIDE SEQUENCE [LARGE SCALE GENOMIC DNA]</scope>
    <source>
        <strain evidence="3 4">WJ7-1</strain>
    </source>
</reference>
<dbReference type="InterPro" id="IPR029058">
    <property type="entry name" value="AB_hydrolase_fold"/>
</dbReference>
<keyword evidence="3" id="KW-0378">Hydrolase</keyword>
<dbReference type="Proteomes" id="UP000320216">
    <property type="component" value="Chromosome"/>
</dbReference>
<evidence type="ECO:0000313" key="3">
    <source>
        <dbReference type="EMBL" id="QDZ16082.1"/>
    </source>
</evidence>
<evidence type="ECO:0000256" key="1">
    <source>
        <dbReference type="SAM" id="MobiDB-lite"/>
    </source>
</evidence>
<name>A0A5B8M8X9_9MICO</name>
<dbReference type="KEGG" id="huw:FPZ11_16100"/>
<protein>
    <submittedName>
        <fullName evidence="3">Alpha/beta hydrolase</fullName>
    </submittedName>
</protein>
<sequence length="357" mass="39668">MGEWAPDVLGRPFEQRTLRLGAESVGVASVDAAPVDPTSGRVPRRGTPSSANAHARTLVATVVRYRRRPRVALALPARGYDVLYVHGWSDYFFQKELAEFWWRQGARFHALDLRRYGRSLRPGQTPGFISDLQTYDQDIAAALGAMGHTPTAGGHPRRRLILMGHSTGGLTLSLWAARHRGVASALVLNSPWLEFQTGSFGRDMLRPLIDLHARVAPRGRMPSVDFGFYSRSVSAAEQGEWTYNPDWRPERGFALHPAWLRAVLEGHRRVANGLNLDLPVFTMLSARSTISPVWSDAMLRTDTVLDVDEIAARATQLGSRVTVQRFDGALHDIVLSAPPVRAEAYEAMARWLRYALG</sequence>
<dbReference type="Pfam" id="PF12146">
    <property type="entry name" value="Hydrolase_4"/>
    <property type="match status" value="1"/>
</dbReference>
<evidence type="ECO:0000313" key="4">
    <source>
        <dbReference type="Proteomes" id="UP000320216"/>
    </source>
</evidence>
<gene>
    <name evidence="3" type="ORF">FPZ11_16100</name>
</gene>
<dbReference type="Gene3D" id="3.40.50.1820">
    <property type="entry name" value="alpha/beta hydrolase"/>
    <property type="match status" value="1"/>
</dbReference>
<feature type="region of interest" description="Disordered" evidence="1">
    <location>
        <begin position="32"/>
        <end position="53"/>
    </location>
</feature>
<proteinExistence type="predicted"/>
<dbReference type="AlphaFoldDB" id="A0A5B8M8X9"/>
<dbReference type="OrthoDB" id="9801217at2"/>
<dbReference type="SUPFAM" id="SSF53474">
    <property type="entry name" value="alpha/beta-Hydrolases"/>
    <property type="match status" value="1"/>
</dbReference>
<dbReference type="GO" id="GO:0016787">
    <property type="term" value="F:hydrolase activity"/>
    <property type="evidence" value="ECO:0007669"/>
    <property type="project" value="UniProtKB-KW"/>
</dbReference>
<dbReference type="RefSeq" id="WP_146322086.1">
    <property type="nucleotide sequence ID" value="NZ_CP042305.1"/>
</dbReference>
<organism evidence="3 4">
    <name type="scientific">Humibacter ginsenosidimutans</name>
    <dbReference type="NCBI Taxonomy" id="2599293"/>
    <lineage>
        <taxon>Bacteria</taxon>
        <taxon>Bacillati</taxon>
        <taxon>Actinomycetota</taxon>
        <taxon>Actinomycetes</taxon>
        <taxon>Micrococcales</taxon>
        <taxon>Microbacteriaceae</taxon>
        <taxon>Humibacter</taxon>
    </lineage>
</organism>
<dbReference type="InterPro" id="IPR022742">
    <property type="entry name" value="Hydrolase_4"/>
</dbReference>
<feature type="domain" description="Serine aminopeptidase S33" evidence="2">
    <location>
        <begin position="82"/>
        <end position="286"/>
    </location>
</feature>
<evidence type="ECO:0000259" key="2">
    <source>
        <dbReference type="Pfam" id="PF12146"/>
    </source>
</evidence>
<dbReference type="EMBL" id="CP042305">
    <property type="protein sequence ID" value="QDZ16082.1"/>
    <property type="molecule type" value="Genomic_DNA"/>
</dbReference>
<accession>A0A5B8M8X9</accession>
<keyword evidence="4" id="KW-1185">Reference proteome</keyword>